<dbReference type="PROSITE" id="PS50895">
    <property type="entry name" value="SURF1"/>
    <property type="match status" value="1"/>
</dbReference>
<dbReference type="CDD" id="cd06662">
    <property type="entry name" value="SURF1"/>
    <property type="match status" value="1"/>
</dbReference>
<feature type="transmembrane region" description="Helical" evidence="6">
    <location>
        <begin position="199"/>
        <end position="220"/>
    </location>
</feature>
<gene>
    <name evidence="7" type="ORF">C9J12_06620</name>
</gene>
<comment type="subcellular location">
    <subcellularLocation>
        <location evidence="6">Cell membrane</location>
        <topology evidence="6">Multi-pass membrane protein</topology>
    </subcellularLocation>
    <subcellularLocation>
        <location evidence="1">Membrane</location>
    </subcellularLocation>
</comment>
<dbReference type="PANTHER" id="PTHR23427:SF2">
    <property type="entry name" value="SURFEIT LOCUS PROTEIN 1"/>
    <property type="match status" value="1"/>
</dbReference>
<evidence type="ECO:0000313" key="8">
    <source>
        <dbReference type="Proteomes" id="UP000240987"/>
    </source>
</evidence>
<evidence type="ECO:0000256" key="3">
    <source>
        <dbReference type="ARBA" id="ARBA00022692"/>
    </source>
</evidence>
<keyword evidence="8" id="KW-1185">Reference proteome</keyword>
<dbReference type="OrthoDB" id="9789940at2"/>
<dbReference type="InterPro" id="IPR045214">
    <property type="entry name" value="Surf1/Surf4"/>
</dbReference>
<keyword evidence="6" id="KW-1003">Cell membrane</keyword>
<dbReference type="PANTHER" id="PTHR23427">
    <property type="entry name" value="SURFEIT LOCUS PROTEIN"/>
    <property type="match status" value="1"/>
</dbReference>
<keyword evidence="5 6" id="KW-0472">Membrane</keyword>
<comment type="caution">
    <text evidence="6">Lacks conserved residue(s) required for the propagation of feature annotation.</text>
</comment>
<evidence type="ECO:0000256" key="1">
    <source>
        <dbReference type="ARBA" id="ARBA00004370"/>
    </source>
</evidence>
<evidence type="ECO:0000256" key="4">
    <source>
        <dbReference type="ARBA" id="ARBA00022989"/>
    </source>
</evidence>
<evidence type="ECO:0000256" key="5">
    <source>
        <dbReference type="ARBA" id="ARBA00023136"/>
    </source>
</evidence>
<organism evidence="7 8">
    <name type="scientific">Photobacterium frigidiphilum</name>
    <dbReference type="NCBI Taxonomy" id="264736"/>
    <lineage>
        <taxon>Bacteria</taxon>
        <taxon>Pseudomonadati</taxon>
        <taxon>Pseudomonadota</taxon>
        <taxon>Gammaproteobacteria</taxon>
        <taxon>Vibrionales</taxon>
        <taxon>Vibrionaceae</taxon>
        <taxon>Photobacterium</taxon>
    </lineage>
</organism>
<protein>
    <recommendedName>
        <fullName evidence="6">SURF1-like protein</fullName>
    </recommendedName>
</protein>
<proteinExistence type="inferred from homology"/>
<dbReference type="GO" id="GO:0005886">
    <property type="term" value="C:plasma membrane"/>
    <property type="evidence" value="ECO:0007669"/>
    <property type="project" value="UniProtKB-SubCell"/>
</dbReference>
<comment type="caution">
    <text evidence="7">The sequence shown here is derived from an EMBL/GenBank/DDBJ whole genome shotgun (WGS) entry which is preliminary data.</text>
</comment>
<dbReference type="Pfam" id="PF02104">
    <property type="entry name" value="SURF1"/>
    <property type="match status" value="1"/>
</dbReference>
<dbReference type="Proteomes" id="UP000240987">
    <property type="component" value="Unassembled WGS sequence"/>
</dbReference>
<sequence length="230" mass="26496">MRRIGFILFTLAVMTTLVKLGLWQMSRAQEKEALNIALERRSEQVYYSLASLPADPRWYGLTLHGKFEHSKAVLLDNQLYRGRPGYHLLYPFAVDDGWFLVNLGWIAAPQYREQLPVLPEHHGELKITGIIAKPSQLIELSAESLDFDWPLRVQNLHMDELSTVMNLPLQPWILQIEPDSPVALQQTWTPVVMGPQKHYAYALQWFLLAIAVSGLAFWWLKLPSTGHRQE</sequence>
<keyword evidence="3 6" id="KW-0812">Transmembrane</keyword>
<name>A0A2T3JL90_9GAMM</name>
<dbReference type="RefSeq" id="WP_107242003.1">
    <property type="nucleotide sequence ID" value="NZ_PYMJ01000005.1"/>
</dbReference>
<dbReference type="AlphaFoldDB" id="A0A2T3JL90"/>
<reference evidence="7 8" key="1">
    <citation type="submission" date="2018-01" db="EMBL/GenBank/DDBJ databases">
        <title>Whole genome sequencing of Histamine producing bacteria.</title>
        <authorList>
            <person name="Butler K."/>
        </authorList>
    </citation>
    <scope>NUCLEOTIDE SEQUENCE [LARGE SCALE GENOMIC DNA]</scope>
    <source>
        <strain evidence="7 8">JCM 12947</strain>
    </source>
</reference>
<dbReference type="InterPro" id="IPR002994">
    <property type="entry name" value="Surf1/Shy1"/>
</dbReference>
<evidence type="ECO:0000256" key="6">
    <source>
        <dbReference type="RuleBase" id="RU363076"/>
    </source>
</evidence>
<comment type="similarity">
    <text evidence="2 6">Belongs to the SURF1 family.</text>
</comment>
<keyword evidence="4 6" id="KW-1133">Transmembrane helix</keyword>
<evidence type="ECO:0000313" key="7">
    <source>
        <dbReference type="EMBL" id="PSU49785.1"/>
    </source>
</evidence>
<accession>A0A2T3JL90</accession>
<dbReference type="EMBL" id="PYMJ01000005">
    <property type="protein sequence ID" value="PSU49785.1"/>
    <property type="molecule type" value="Genomic_DNA"/>
</dbReference>
<evidence type="ECO:0000256" key="2">
    <source>
        <dbReference type="ARBA" id="ARBA00007165"/>
    </source>
</evidence>